<dbReference type="STRING" id="673862.BABL1_gene_880"/>
<dbReference type="PANTHER" id="PTHR24173">
    <property type="entry name" value="ANKYRIN REPEAT CONTAINING"/>
    <property type="match status" value="1"/>
</dbReference>
<dbReference type="OrthoDB" id="5657095at2"/>
<evidence type="ECO:0000313" key="4">
    <source>
        <dbReference type="EMBL" id="CDK30186.1"/>
    </source>
</evidence>
<dbReference type="SMART" id="SM00248">
    <property type="entry name" value="ANK"/>
    <property type="match status" value="3"/>
</dbReference>
<dbReference type="eggNOG" id="COG0666">
    <property type="taxonomic scope" value="Bacteria"/>
</dbReference>
<evidence type="ECO:0000256" key="2">
    <source>
        <dbReference type="ARBA" id="ARBA00023043"/>
    </source>
</evidence>
<proteinExistence type="predicted"/>
<dbReference type="PROSITE" id="PS50088">
    <property type="entry name" value="ANK_REPEAT"/>
    <property type="match status" value="1"/>
</dbReference>
<evidence type="ECO:0000313" key="5">
    <source>
        <dbReference type="Proteomes" id="UP000018769"/>
    </source>
</evidence>
<dbReference type="EMBL" id="HG793133">
    <property type="protein sequence ID" value="CDK30186.1"/>
    <property type="molecule type" value="Genomic_DNA"/>
</dbReference>
<dbReference type="KEGG" id="dpb:BABL1_gene_880"/>
<dbReference type="Gene3D" id="1.25.40.20">
    <property type="entry name" value="Ankyrin repeat-containing domain"/>
    <property type="match status" value="1"/>
</dbReference>
<reference evidence="4 5" key="1">
    <citation type="journal article" date="2015" name="Biol. Direct">
        <title>Babela massiliensis, a representative of a widespread bacterial phylum with unusual adaptations to parasitism in amoebae.</title>
        <authorList>
            <person name="Pagnier I."/>
            <person name="Yutin N."/>
            <person name="Croce O."/>
            <person name="Makarova K.S."/>
            <person name="Wolf Y.I."/>
            <person name="Benamar S."/>
            <person name="Raoult D."/>
            <person name="Koonin E.V."/>
            <person name="La Scola B."/>
        </authorList>
    </citation>
    <scope>NUCLEOTIDE SEQUENCE [LARGE SCALE GENOMIC DNA]</scope>
    <source>
        <strain evidence="5">BABL1</strain>
    </source>
</reference>
<keyword evidence="2 3" id="KW-0040">ANK repeat</keyword>
<keyword evidence="5" id="KW-1185">Reference proteome</keyword>
<keyword evidence="1" id="KW-0677">Repeat</keyword>
<evidence type="ECO:0000256" key="1">
    <source>
        <dbReference type="ARBA" id="ARBA00022737"/>
    </source>
</evidence>
<name>V6DI31_9BACT</name>
<dbReference type="SUPFAM" id="SSF48403">
    <property type="entry name" value="Ankyrin repeat"/>
    <property type="match status" value="1"/>
</dbReference>
<dbReference type="InterPro" id="IPR036770">
    <property type="entry name" value="Ankyrin_rpt-contain_sf"/>
</dbReference>
<dbReference type="InterPro" id="IPR002110">
    <property type="entry name" value="Ankyrin_rpt"/>
</dbReference>
<dbReference type="AlphaFoldDB" id="V6DI31"/>
<dbReference type="PANTHER" id="PTHR24173:SF74">
    <property type="entry name" value="ANKYRIN REPEAT DOMAIN-CONTAINING PROTEIN 16"/>
    <property type="match status" value="1"/>
</dbReference>
<dbReference type="Proteomes" id="UP000018769">
    <property type="component" value="Chromosome I"/>
</dbReference>
<evidence type="ECO:0000256" key="3">
    <source>
        <dbReference type="PROSITE-ProRule" id="PRU00023"/>
    </source>
</evidence>
<organism evidence="4 5">
    <name type="scientific">Candidatus Babela massiliensis</name>
    <dbReference type="NCBI Taxonomy" id="673862"/>
    <lineage>
        <taxon>Bacteria</taxon>
        <taxon>Candidatus Babelota</taxon>
        <taxon>Candidatus Babeliae</taxon>
        <taxon>Candidatus Babeliales</taxon>
        <taxon>Candidatus Babeliaceae</taxon>
        <taxon>Candidatus Babela</taxon>
    </lineage>
</organism>
<protein>
    <submittedName>
        <fullName evidence="4">Ankyrin repeats containing protein</fullName>
    </submittedName>
</protein>
<feature type="repeat" description="ANK" evidence="3">
    <location>
        <begin position="263"/>
        <end position="295"/>
    </location>
</feature>
<dbReference type="PROSITE" id="PS50297">
    <property type="entry name" value="ANK_REP_REGION"/>
    <property type="match status" value="1"/>
</dbReference>
<sequence length="311" mass="35567">MRYLFFIILFSINLLSMNKIVVYEDYTPVRKAKKAIQQPNHKAFSFTSFTSDIATLKSIINFNKLKLYKKIPIKLSHGDRVAFKENPNFNNLPSSIKLLIFSLIEIKSFTEMLKQISCLFRTNFELMNIINGNYYYIINVMVKNYVQNLNCKEKNNILGQWINLMPKLESRKKILNSIQYALKLNGIDVNKDIDLLIAIKKATVEKTLKSYNTVKLLLDKNANVNAQDSIGNTCLIWATYCQNSMLVKLLLDYQADPNIKNKARDSALIIALKQGNSDIVKLLLNNNADITIRDANGTSAIELAKNILLNE</sequence>
<dbReference type="Pfam" id="PF12796">
    <property type="entry name" value="Ank_2"/>
    <property type="match status" value="1"/>
</dbReference>
<dbReference type="HOGENOM" id="CLU_893354_0_0_7"/>
<accession>V6DI31</accession>
<gene>
    <name evidence="4" type="ORF">BABL1_gene_880</name>
</gene>